<feature type="compositionally biased region" description="Polar residues" evidence="1">
    <location>
        <begin position="75"/>
        <end position="85"/>
    </location>
</feature>
<evidence type="ECO:0000313" key="2">
    <source>
        <dbReference type="EMBL" id="WVY90139.1"/>
    </source>
</evidence>
<protein>
    <submittedName>
        <fullName evidence="2">Uncharacterized protein</fullName>
    </submittedName>
</protein>
<dbReference type="Proteomes" id="UP001374535">
    <property type="component" value="Chromosome 11"/>
</dbReference>
<feature type="compositionally biased region" description="Polar residues" evidence="1">
    <location>
        <begin position="19"/>
        <end position="28"/>
    </location>
</feature>
<dbReference type="AlphaFoldDB" id="A0AAQ3MFP6"/>
<feature type="region of interest" description="Disordered" evidence="1">
    <location>
        <begin position="60"/>
        <end position="95"/>
    </location>
</feature>
<organism evidence="2 3">
    <name type="scientific">Vigna mungo</name>
    <name type="common">Black gram</name>
    <name type="synonym">Phaseolus mungo</name>
    <dbReference type="NCBI Taxonomy" id="3915"/>
    <lineage>
        <taxon>Eukaryota</taxon>
        <taxon>Viridiplantae</taxon>
        <taxon>Streptophyta</taxon>
        <taxon>Embryophyta</taxon>
        <taxon>Tracheophyta</taxon>
        <taxon>Spermatophyta</taxon>
        <taxon>Magnoliopsida</taxon>
        <taxon>eudicotyledons</taxon>
        <taxon>Gunneridae</taxon>
        <taxon>Pentapetalae</taxon>
        <taxon>rosids</taxon>
        <taxon>fabids</taxon>
        <taxon>Fabales</taxon>
        <taxon>Fabaceae</taxon>
        <taxon>Papilionoideae</taxon>
        <taxon>50 kb inversion clade</taxon>
        <taxon>NPAAA clade</taxon>
        <taxon>indigoferoid/millettioid clade</taxon>
        <taxon>Phaseoleae</taxon>
        <taxon>Vigna</taxon>
    </lineage>
</organism>
<feature type="region of interest" description="Disordered" evidence="1">
    <location>
        <begin position="19"/>
        <end position="42"/>
    </location>
</feature>
<name>A0AAQ3MFP6_VIGMU</name>
<evidence type="ECO:0000256" key="1">
    <source>
        <dbReference type="SAM" id="MobiDB-lite"/>
    </source>
</evidence>
<reference evidence="2 3" key="1">
    <citation type="journal article" date="2023" name="Life. Sci Alliance">
        <title>Evolutionary insights into 3D genome organization and epigenetic landscape of Vigna mungo.</title>
        <authorList>
            <person name="Junaid A."/>
            <person name="Singh B."/>
            <person name="Bhatia S."/>
        </authorList>
    </citation>
    <scope>NUCLEOTIDE SEQUENCE [LARGE SCALE GENOMIC DNA]</scope>
    <source>
        <strain evidence="2">Urdbean</strain>
    </source>
</reference>
<proteinExistence type="predicted"/>
<dbReference type="EMBL" id="CP144690">
    <property type="protein sequence ID" value="WVY90139.1"/>
    <property type="molecule type" value="Genomic_DNA"/>
</dbReference>
<gene>
    <name evidence="2" type="ORF">V8G54_035653</name>
</gene>
<sequence length="127" mass="14543">MSHNIIKLVSLAHRFPSFPTNREPTTMAPSPPARTPGDGADYYQTTYQHRHYTHCLQKPPKSEAIEAPSRKAYQGQPNHCTSTAQWDRRRSKLKPPPASHDLRGLVLFQVLPIKGLLLLFFFKFKFS</sequence>
<accession>A0AAQ3MFP6</accession>
<evidence type="ECO:0000313" key="3">
    <source>
        <dbReference type="Proteomes" id="UP001374535"/>
    </source>
</evidence>
<keyword evidence="3" id="KW-1185">Reference proteome</keyword>